<name>A0A166C0Y3_DAUCS</name>
<proteinExistence type="predicted"/>
<reference evidence="1" key="2">
    <citation type="submission" date="2022-03" db="EMBL/GenBank/DDBJ databases">
        <title>Draft title - Genomic analysis of global carrot germplasm unveils the trajectory of domestication and the origin of high carotenoid orange carrot.</title>
        <authorList>
            <person name="Iorizzo M."/>
            <person name="Ellison S."/>
            <person name="Senalik D."/>
            <person name="Macko-Podgorni A."/>
            <person name="Grzebelus D."/>
            <person name="Bostan H."/>
            <person name="Rolling W."/>
            <person name="Curaba J."/>
            <person name="Simon P."/>
        </authorList>
    </citation>
    <scope>NUCLEOTIDE SEQUENCE</scope>
    <source>
        <tissue evidence="1">Leaf</tissue>
    </source>
</reference>
<dbReference type="Proteomes" id="UP000077755">
    <property type="component" value="Chromosome 3"/>
</dbReference>
<accession>A0A166C0Y3</accession>
<evidence type="ECO:0000313" key="1">
    <source>
        <dbReference type="EMBL" id="WOG94148.1"/>
    </source>
</evidence>
<gene>
    <name evidence="1" type="ORF">DCAR_0313441</name>
</gene>
<protein>
    <submittedName>
        <fullName evidence="1">Uncharacterized protein</fullName>
    </submittedName>
</protein>
<sequence>MQRYMADLNGLSLLHFFRVAFGESQPLSGMMERHQAYSTCYGNITQILIYLDGPSHLVTGPRIGIPSHRSLGNWTDPDRNRKDDIIHSLLRQPLAAAIRATVRFQNLTHVTGQGPRIGISSHRSLENWTDPDRNRKDDIIHSLLIRTGTAKMISFTLYSKSHSCDRKGHLS</sequence>
<dbReference type="EMBL" id="CP093345">
    <property type="protein sequence ID" value="WOG94148.1"/>
    <property type="molecule type" value="Genomic_DNA"/>
</dbReference>
<evidence type="ECO:0000313" key="2">
    <source>
        <dbReference type="Proteomes" id="UP000077755"/>
    </source>
</evidence>
<keyword evidence="2" id="KW-1185">Reference proteome</keyword>
<dbReference type="AlphaFoldDB" id="A0A166C0Y3"/>
<organism evidence="1 2">
    <name type="scientific">Daucus carota subsp. sativus</name>
    <name type="common">Carrot</name>
    <dbReference type="NCBI Taxonomy" id="79200"/>
    <lineage>
        <taxon>Eukaryota</taxon>
        <taxon>Viridiplantae</taxon>
        <taxon>Streptophyta</taxon>
        <taxon>Embryophyta</taxon>
        <taxon>Tracheophyta</taxon>
        <taxon>Spermatophyta</taxon>
        <taxon>Magnoliopsida</taxon>
        <taxon>eudicotyledons</taxon>
        <taxon>Gunneridae</taxon>
        <taxon>Pentapetalae</taxon>
        <taxon>asterids</taxon>
        <taxon>campanulids</taxon>
        <taxon>Apiales</taxon>
        <taxon>Apiaceae</taxon>
        <taxon>Apioideae</taxon>
        <taxon>Scandiceae</taxon>
        <taxon>Daucinae</taxon>
        <taxon>Daucus</taxon>
        <taxon>Daucus sect. Daucus</taxon>
    </lineage>
</organism>
<dbReference type="Gramene" id="KZN03140">
    <property type="protein sequence ID" value="KZN03140"/>
    <property type="gene ID" value="DCAR_011896"/>
</dbReference>
<reference evidence="1" key="1">
    <citation type="journal article" date="2016" name="Nat. Genet.">
        <title>A high-quality carrot genome assembly provides new insights into carotenoid accumulation and asterid genome evolution.</title>
        <authorList>
            <person name="Iorizzo M."/>
            <person name="Ellison S."/>
            <person name="Senalik D."/>
            <person name="Zeng P."/>
            <person name="Satapoomin P."/>
            <person name="Huang J."/>
            <person name="Bowman M."/>
            <person name="Iovene M."/>
            <person name="Sanseverino W."/>
            <person name="Cavagnaro P."/>
            <person name="Yildiz M."/>
            <person name="Macko-Podgorni A."/>
            <person name="Moranska E."/>
            <person name="Grzebelus E."/>
            <person name="Grzebelus D."/>
            <person name="Ashrafi H."/>
            <person name="Zheng Z."/>
            <person name="Cheng S."/>
            <person name="Spooner D."/>
            <person name="Van Deynze A."/>
            <person name="Simon P."/>
        </authorList>
    </citation>
    <scope>NUCLEOTIDE SEQUENCE</scope>
    <source>
        <tissue evidence="1">Leaf</tissue>
    </source>
</reference>